<dbReference type="InterPro" id="IPR003103">
    <property type="entry name" value="BAG_domain"/>
</dbReference>
<dbReference type="Gene3D" id="1.20.58.120">
    <property type="entry name" value="BAG domain"/>
    <property type="match status" value="1"/>
</dbReference>
<dbReference type="SUPFAM" id="SSF63491">
    <property type="entry name" value="BAG domain"/>
    <property type="match status" value="1"/>
</dbReference>
<feature type="region of interest" description="Disordered" evidence="2">
    <location>
        <begin position="344"/>
        <end position="400"/>
    </location>
</feature>
<name>A0A8H5G3D6_9AGAR</name>
<feature type="region of interest" description="Disordered" evidence="2">
    <location>
        <begin position="237"/>
        <end position="312"/>
    </location>
</feature>
<feature type="region of interest" description="Disordered" evidence="2">
    <location>
        <begin position="647"/>
        <end position="808"/>
    </location>
</feature>
<feature type="compositionally biased region" description="Polar residues" evidence="2">
    <location>
        <begin position="263"/>
        <end position="311"/>
    </location>
</feature>
<keyword evidence="5" id="KW-1185">Reference proteome</keyword>
<comment type="caution">
    <text evidence="4">The sequence shown here is derived from an EMBL/GenBank/DDBJ whole genome shotgun (WGS) entry which is preliminary data.</text>
</comment>
<evidence type="ECO:0000256" key="1">
    <source>
        <dbReference type="SAM" id="Coils"/>
    </source>
</evidence>
<sequence length="808" mass="89799">MFAVVRPEHPNHFSTGLYPTPIDRYLAALANVKAAEVDFLTAEAVEREEAAIRRRLEEIEAQRRHSQVLGSRQPYDYSQFPGTPRHSEDYRLRLLRRQAEEEDLRRAVVAKEREAEVLRRREIEKRRILVARRQEEALLSQLRREEERRRLLLQQKARSLALAHQGSVKQPATYLVVRSADSRKPLQKSFCLANECVNQPTAPYAYPHHSTHSAASLSNQHDLQSKRFEEALQFLFGQTSSEKEKPKDTPQATRKPRVHFSLDESNAQLSSAQSNKAKQSIKTSLKSASSPVTSQSQDRQVRTTPAASSLKDQLHARLSQEPFVEIHDTIKAILASLHRQQPSFTASASSKPRTDATNVSVPISSSTPPTASSSSSDKSKDKVSSLPVVEPFGTNSDEPTSADIAKSIKAVRNIEAAFLALQSDFVFPLKLDFTPTSSPASLPVSLPPVSEPMSTLSPNPLTTKLAYTSKNHAVRYYEQMLSSLLSDLDSVESFGNDEVRNRRKQVVGRVERALEELEEEVEGRWKVWAEKQAPEVKEAVKVEEEVKEETEKQQLKEETKEEVKLKTEEREAEVQPAEEVADTVEVETRDENADVEEREPHSIPTELDVVLSGPQTDVAALAEHEDHSSDEVTDLVSDVVILAEANEGVVDAEVTPDVNGDDHNDESAVEDMPAESLKQNTVPTSPVSTSIFTPTYTPSNPYLPEPSSEPLPSSSVSELQLEDEHRDERTSEAYQGSIQPVSDANPGLESTLDLPSDSDTNTDSDSDLEDLDTFLIPASSSLPADKANAQKVVEESDNSDSDWSEIEA</sequence>
<feature type="compositionally biased region" description="Polar residues" evidence="2">
    <location>
        <begin position="732"/>
        <end position="742"/>
    </location>
</feature>
<dbReference type="Pfam" id="PF02179">
    <property type="entry name" value="BAG"/>
    <property type="match status" value="1"/>
</dbReference>
<feature type="compositionally biased region" description="Low complexity" evidence="2">
    <location>
        <begin position="710"/>
        <end position="719"/>
    </location>
</feature>
<feature type="compositionally biased region" description="Acidic residues" evidence="2">
    <location>
        <begin position="760"/>
        <end position="772"/>
    </location>
</feature>
<feature type="compositionally biased region" description="Low complexity" evidence="2">
    <location>
        <begin position="748"/>
        <end position="759"/>
    </location>
</feature>
<keyword evidence="1" id="KW-0175">Coiled coil</keyword>
<feature type="coiled-coil region" evidence="1">
    <location>
        <begin position="101"/>
        <end position="155"/>
    </location>
</feature>
<gene>
    <name evidence="4" type="ORF">D9758_007478</name>
</gene>
<feature type="compositionally biased region" description="Basic and acidic residues" evidence="2">
    <location>
        <begin position="722"/>
        <end position="731"/>
    </location>
</feature>
<dbReference type="OrthoDB" id="333905at2759"/>
<feature type="compositionally biased region" description="Polar residues" evidence="2">
    <location>
        <begin position="677"/>
        <end position="697"/>
    </location>
</feature>
<feature type="domain" description="BAG" evidence="3">
    <location>
        <begin position="464"/>
        <end position="519"/>
    </location>
</feature>
<proteinExistence type="predicted"/>
<protein>
    <recommendedName>
        <fullName evidence="3">BAG domain-containing protein</fullName>
    </recommendedName>
</protein>
<dbReference type="Proteomes" id="UP000559256">
    <property type="component" value="Unassembled WGS sequence"/>
</dbReference>
<evidence type="ECO:0000313" key="5">
    <source>
        <dbReference type="Proteomes" id="UP000559256"/>
    </source>
</evidence>
<dbReference type="GO" id="GO:0051087">
    <property type="term" value="F:protein-folding chaperone binding"/>
    <property type="evidence" value="ECO:0007669"/>
    <property type="project" value="InterPro"/>
</dbReference>
<dbReference type="AlphaFoldDB" id="A0A8H5G3D6"/>
<accession>A0A8H5G3D6</accession>
<dbReference type="EMBL" id="JAACJM010000050">
    <property type="protein sequence ID" value="KAF5357584.1"/>
    <property type="molecule type" value="Genomic_DNA"/>
</dbReference>
<evidence type="ECO:0000313" key="4">
    <source>
        <dbReference type="EMBL" id="KAF5357584.1"/>
    </source>
</evidence>
<dbReference type="InterPro" id="IPR036533">
    <property type="entry name" value="BAG_dom_sf"/>
</dbReference>
<feature type="compositionally biased region" description="Polar residues" evidence="2">
    <location>
        <begin position="344"/>
        <end position="358"/>
    </location>
</feature>
<feature type="compositionally biased region" description="Acidic residues" evidence="2">
    <location>
        <begin position="795"/>
        <end position="808"/>
    </location>
</feature>
<organism evidence="4 5">
    <name type="scientific">Tetrapyrgos nigripes</name>
    <dbReference type="NCBI Taxonomy" id="182062"/>
    <lineage>
        <taxon>Eukaryota</taxon>
        <taxon>Fungi</taxon>
        <taxon>Dikarya</taxon>
        <taxon>Basidiomycota</taxon>
        <taxon>Agaricomycotina</taxon>
        <taxon>Agaricomycetes</taxon>
        <taxon>Agaricomycetidae</taxon>
        <taxon>Agaricales</taxon>
        <taxon>Marasmiineae</taxon>
        <taxon>Marasmiaceae</taxon>
        <taxon>Tetrapyrgos</taxon>
    </lineage>
</organism>
<reference evidence="4 5" key="1">
    <citation type="journal article" date="2020" name="ISME J.">
        <title>Uncovering the hidden diversity of litter-decomposition mechanisms in mushroom-forming fungi.</title>
        <authorList>
            <person name="Floudas D."/>
            <person name="Bentzer J."/>
            <person name="Ahren D."/>
            <person name="Johansson T."/>
            <person name="Persson P."/>
            <person name="Tunlid A."/>
        </authorList>
    </citation>
    <scope>NUCLEOTIDE SEQUENCE [LARGE SCALE GENOMIC DNA]</scope>
    <source>
        <strain evidence="4 5">CBS 291.85</strain>
    </source>
</reference>
<evidence type="ECO:0000259" key="3">
    <source>
        <dbReference type="Pfam" id="PF02179"/>
    </source>
</evidence>
<evidence type="ECO:0000256" key="2">
    <source>
        <dbReference type="SAM" id="MobiDB-lite"/>
    </source>
</evidence>
<feature type="compositionally biased region" description="Basic and acidic residues" evidence="2">
    <location>
        <begin position="547"/>
        <end position="573"/>
    </location>
</feature>
<feature type="region of interest" description="Disordered" evidence="2">
    <location>
        <begin position="547"/>
        <end position="633"/>
    </location>
</feature>
<feature type="compositionally biased region" description="Low complexity" evidence="2">
    <location>
        <begin position="359"/>
        <end position="376"/>
    </location>
</feature>